<accession>A0A9D1SQI6</accession>
<organism evidence="1 2">
    <name type="scientific">Candidatus Limenecus avicola</name>
    <dbReference type="NCBI Taxonomy" id="2840847"/>
    <lineage>
        <taxon>Bacteria</taxon>
        <taxon>Bacillati</taxon>
        <taxon>Bacillota</taxon>
        <taxon>Clostridia</taxon>
        <taxon>Eubacteriales</taxon>
        <taxon>Clostridiaceae</taxon>
        <taxon>Clostridiaceae incertae sedis</taxon>
        <taxon>Candidatus Limenecus</taxon>
    </lineage>
</organism>
<protein>
    <submittedName>
        <fullName evidence="1">Uncharacterized protein</fullName>
    </submittedName>
</protein>
<reference evidence="1" key="1">
    <citation type="submission" date="2020-10" db="EMBL/GenBank/DDBJ databases">
        <authorList>
            <person name="Gilroy R."/>
        </authorList>
    </citation>
    <scope>NUCLEOTIDE SEQUENCE</scope>
    <source>
        <strain evidence="1">CHK154-7741</strain>
    </source>
</reference>
<dbReference type="AlphaFoldDB" id="A0A9D1SQI6"/>
<gene>
    <name evidence="1" type="ORF">IAD26_00925</name>
</gene>
<comment type="caution">
    <text evidence="1">The sequence shown here is derived from an EMBL/GenBank/DDBJ whole genome shotgun (WGS) entry which is preliminary data.</text>
</comment>
<evidence type="ECO:0000313" key="2">
    <source>
        <dbReference type="Proteomes" id="UP000886748"/>
    </source>
</evidence>
<proteinExistence type="predicted"/>
<sequence>MKEKDYTKERQLTGNIIIAVLTERISVKKGLLLFPKGCADPSVQAAWHALCHYEADEDIRAKDIEYNNQQIELLEMIAFAFKDGSPLPQNIIEAYHPYYKDDPISYETGLKGFVKKFLRFINF</sequence>
<dbReference type="EMBL" id="DVOD01000008">
    <property type="protein sequence ID" value="HIU91675.1"/>
    <property type="molecule type" value="Genomic_DNA"/>
</dbReference>
<reference evidence="1" key="2">
    <citation type="journal article" date="2021" name="PeerJ">
        <title>Extensive microbial diversity within the chicken gut microbiome revealed by metagenomics and culture.</title>
        <authorList>
            <person name="Gilroy R."/>
            <person name="Ravi A."/>
            <person name="Getino M."/>
            <person name="Pursley I."/>
            <person name="Horton D.L."/>
            <person name="Alikhan N.F."/>
            <person name="Baker D."/>
            <person name="Gharbi K."/>
            <person name="Hall N."/>
            <person name="Watson M."/>
            <person name="Adriaenssens E.M."/>
            <person name="Foster-Nyarko E."/>
            <person name="Jarju S."/>
            <person name="Secka A."/>
            <person name="Antonio M."/>
            <person name="Oren A."/>
            <person name="Chaudhuri R.R."/>
            <person name="La Ragione R."/>
            <person name="Hildebrand F."/>
            <person name="Pallen M.J."/>
        </authorList>
    </citation>
    <scope>NUCLEOTIDE SEQUENCE</scope>
    <source>
        <strain evidence="1">CHK154-7741</strain>
    </source>
</reference>
<dbReference type="Proteomes" id="UP000886748">
    <property type="component" value="Unassembled WGS sequence"/>
</dbReference>
<evidence type="ECO:0000313" key="1">
    <source>
        <dbReference type="EMBL" id="HIU91675.1"/>
    </source>
</evidence>
<name>A0A9D1SQI6_9CLOT</name>